<protein>
    <submittedName>
        <fullName evidence="7">LacI family transcriptional regulator</fullName>
    </submittedName>
</protein>
<organism evidence="7 8">
    <name type="scientific">Chelativorans salis</name>
    <dbReference type="NCBI Taxonomy" id="2978478"/>
    <lineage>
        <taxon>Bacteria</taxon>
        <taxon>Pseudomonadati</taxon>
        <taxon>Pseudomonadota</taxon>
        <taxon>Alphaproteobacteria</taxon>
        <taxon>Hyphomicrobiales</taxon>
        <taxon>Phyllobacteriaceae</taxon>
        <taxon>Chelativorans</taxon>
    </lineage>
</organism>
<proteinExistence type="predicted"/>
<dbReference type="CDD" id="cd01392">
    <property type="entry name" value="HTH_LacI"/>
    <property type="match status" value="1"/>
</dbReference>
<dbReference type="Proteomes" id="UP001320831">
    <property type="component" value="Unassembled WGS sequence"/>
</dbReference>
<dbReference type="PROSITE" id="PS00356">
    <property type="entry name" value="HTH_LACI_1"/>
    <property type="match status" value="1"/>
</dbReference>
<dbReference type="CDD" id="cd06288">
    <property type="entry name" value="PBP1_sucrose_transcription_regulator"/>
    <property type="match status" value="1"/>
</dbReference>
<keyword evidence="1" id="KW-0678">Repressor</keyword>
<dbReference type="SMART" id="SM00354">
    <property type="entry name" value="HTH_LACI"/>
    <property type="match status" value="1"/>
</dbReference>
<keyword evidence="8" id="KW-1185">Reference proteome</keyword>
<dbReference type="InterPro" id="IPR000843">
    <property type="entry name" value="HTH_LacI"/>
</dbReference>
<evidence type="ECO:0000313" key="7">
    <source>
        <dbReference type="EMBL" id="MCT7377646.1"/>
    </source>
</evidence>
<dbReference type="InterPro" id="IPR046335">
    <property type="entry name" value="LacI/GalR-like_sensor"/>
</dbReference>
<dbReference type="PANTHER" id="PTHR30146:SF148">
    <property type="entry name" value="HTH-TYPE TRANSCRIPTIONAL REPRESSOR PURR-RELATED"/>
    <property type="match status" value="1"/>
</dbReference>
<sequence length="365" mass="39915">MKDPANPTSRTPEDDRLRRRIGPTIRDVARMANVSIGTVSKALNNNGSLKAETRERVIAVANALGFRPNSLAQSLHRRHSFTVGLISNDSFGRFTMPIAEGLEACLADRQIAVFMCNATDDPERERQHVEQLLGKRVDGMVITARRADRRPGLDGALRGLPVIYVFSQSDDPEAVCLLPDDEGGARMAVEHLIGLGRQRIAHITGPERFEAVRLRRDGYRQALTAAGLAEGEGYYLSGDWSEKWGYDAAARLFAHGREPPDALFCGNDQIARGAADALRERGIAVPEDVAIVGFDNWNVMTEASRPPLTSVDLNLRALGREAGRRLIAMIDGTPMRGVSRLPCTLVIRESCGAKTDTLTGTEDYA</sequence>
<dbReference type="Gene3D" id="3.40.50.2300">
    <property type="match status" value="2"/>
</dbReference>
<dbReference type="PROSITE" id="PS50932">
    <property type="entry name" value="HTH_LACI_2"/>
    <property type="match status" value="1"/>
</dbReference>
<evidence type="ECO:0000256" key="3">
    <source>
        <dbReference type="ARBA" id="ARBA00023125"/>
    </source>
</evidence>
<gene>
    <name evidence="7" type="ORF">N5A92_21735</name>
</gene>
<evidence type="ECO:0000256" key="1">
    <source>
        <dbReference type="ARBA" id="ARBA00022491"/>
    </source>
</evidence>
<comment type="caution">
    <text evidence="7">The sequence shown here is derived from an EMBL/GenBank/DDBJ whole genome shotgun (WGS) entry which is preliminary data.</text>
</comment>
<evidence type="ECO:0000256" key="5">
    <source>
        <dbReference type="SAM" id="MobiDB-lite"/>
    </source>
</evidence>
<evidence type="ECO:0000313" key="8">
    <source>
        <dbReference type="Proteomes" id="UP001320831"/>
    </source>
</evidence>
<dbReference type="Gene3D" id="1.10.260.40">
    <property type="entry name" value="lambda repressor-like DNA-binding domains"/>
    <property type="match status" value="1"/>
</dbReference>
<dbReference type="InterPro" id="IPR010982">
    <property type="entry name" value="Lambda_DNA-bd_dom_sf"/>
</dbReference>
<feature type="domain" description="HTH lacI-type" evidence="6">
    <location>
        <begin position="23"/>
        <end position="77"/>
    </location>
</feature>
<dbReference type="RefSeq" id="WP_260906255.1">
    <property type="nucleotide sequence ID" value="NZ_JAOCZP010000008.1"/>
</dbReference>
<dbReference type="Pfam" id="PF00356">
    <property type="entry name" value="LacI"/>
    <property type="match status" value="1"/>
</dbReference>
<accession>A0ABT2LSX4</accession>
<evidence type="ECO:0000259" key="6">
    <source>
        <dbReference type="PROSITE" id="PS50932"/>
    </source>
</evidence>
<keyword evidence="2" id="KW-0805">Transcription regulation</keyword>
<name>A0ABT2LSX4_9HYPH</name>
<dbReference type="SUPFAM" id="SSF53822">
    <property type="entry name" value="Periplasmic binding protein-like I"/>
    <property type="match status" value="1"/>
</dbReference>
<keyword evidence="4" id="KW-0804">Transcription</keyword>
<evidence type="ECO:0000256" key="2">
    <source>
        <dbReference type="ARBA" id="ARBA00023015"/>
    </source>
</evidence>
<dbReference type="SUPFAM" id="SSF47413">
    <property type="entry name" value="lambda repressor-like DNA-binding domains"/>
    <property type="match status" value="1"/>
</dbReference>
<dbReference type="PANTHER" id="PTHR30146">
    <property type="entry name" value="LACI-RELATED TRANSCRIPTIONAL REPRESSOR"/>
    <property type="match status" value="1"/>
</dbReference>
<dbReference type="EMBL" id="JAOCZP010000008">
    <property type="protein sequence ID" value="MCT7377646.1"/>
    <property type="molecule type" value="Genomic_DNA"/>
</dbReference>
<evidence type="ECO:0000256" key="4">
    <source>
        <dbReference type="ARBA" id="ARBA00023163"/>
    </source>
</evidence>
<dbReference type="Pfam" id="PF13377">
    <property type="entry name" value="Peripla_BP_3"/>
    <property type="match status" value="1"/>
</dbReference>
<reference evidence="7 8" key="1">
    <citation type="submission" date="2022-09" db="EMBL/GenBank/DDBJ databases">
        <title>Chelativorans salina sp. nov., a novel slightly halophilic bacterium isolated from a saline lake sediment enrichment.</title>
        <authorList>
            <person name="Gao L."/>
            <person name="Fang B.-Z."/>
            <person name="Li W.-J."/>
        </authorList>
    </citation>
    <scope>NUCLEOTIDE SEQUENCE [LARGE SCALE GENOMIC DNA]</scope>
    <source>
        <strain evidence="7 8">EGI FJ00035</strain>
    </source>
</reference>
<dbReference type="InterPro" id="IPR028082">
    <property type="entry name" value="Peripla_BP_I"/>
</dbReference>
<feature type="compositionally biased region" description="Polar residues" evidence="5">
    <location>
        <begin position="1"/>
        <end position="10"/>
    </location>
</feature>
<keyword evidence="3" id="KW-0238">DNA-binding</keyword>
<feature type="region of interest" description="Disordered" evidence="5">
    <location>
        <begin position="1"/>
        <end position="20"/>
    </location>
</feature>